<keyword evidence="1" id="KW-0812">Transmembrane</keyword>
<evidence type="ECO:0000313" key="3">
    <source>
        <dbReference type="Proteomes" id="UP000199544"/>
    </source>
</evidence>
<dbReference type="InterPro" id="IPR025940">
    <property type="entry name" value="SpoIISA_toxin"/>
</dbReference>
<accession>A0A1G9TY14</accession>
<keyword evidence="3" id="KW-1185">Reference proteome</keyword>
<proteinExistence type="predicted"/>
<feature type="transmembrane region" description="Helical" evidence="1">
    <location>
        <begin position="6"/>
        <end position="25"/>
    </location>
</feature>
<reference evidence="3" key="1">
    <citation type="submission" date="2016-10" db="EMBL/GenBank/DDBJ databases">
        <authorList>
            <person name="Varghese N."/>
            <person name="Submissions S."/>
        </authorList>
    </citation>
    <scope>NUCLEOTIDE SEQUENCE [LARGE SCALE GENOMIC DNA]</scope>
    <source>
        <strain evidence="3">CGMCC 1.6854</strain>
    </source>
</reference>
<dbReference type="OrthoDB" id="2447993at2"/>
<dbReference type="Pfam" id="PF14171">
    <property type="entry name" value="SpoIISA_toxin"/>
    <property type="match status" value="1"/>
</dbReference>
<keyword evidence="1" id="KW-0472">Membrane</keyword>
<dbReference type="STRING" id="459525.SAMN04488137_0578"/>
<evidence type="ECO:0000256" key="1">
    <source>
        <dbReference type="SAM" id="Phobius"/>
    </source>
</evidence>
<dbReference type="Gene3D" id="3.30.70.2720">
    <property type="match status" value="1"/>
</dbReference>
<evidence type="ECO:0000313" key="2">
    <source>
        <dbReference type="EMBL" id="SDM52566.1"/>
    </source>
</evidence>
<feature type="transmembrane region" description="Helical" evidence="1">
    <location>
        <begin position="68"/>
        <end position="88"/>
    </location>
</feature>
<name>A0A1G9TY14_9BACL</name>
<feature type="transmembrane region" description="Helical" evidence="1">
    <location>
        <begin position="37"/>
        <end position="56"/>
    </location>
</feature>
<dbReference type="Proteomes" id="UP000199544">
    <property type="component" value="Unassembled WGS sequence"/>
</dbReference>
<sequence>MLIWFFRVVVWVVFVGIGAYLIFYWRDEERAEQKLDAIRKLWYVLYIFGALIYWTGNPHSIFNNWDHYLVVLMVFVLIDAFIFLSLYLKKIGNNELARITKSVENNQMLLDDLRAKVNNALYILKTEGITAYYGSKENYLYGLKLVLEAYVEKEGHSFTILPFTTPQEKNEALAMYSNASLIQSTLSRAEAYYNKEDNFAFYPFNIEDETYVIRISSTAKVSDVDCSLMGILLATYDILVQALERSEEAWQED</sequence>
<organism evidence="2 3">
    <name type="scientific">Fictibacillus solisalsi</name>
    <dbReference type="NCBI Taxonomy" id="459525"/>
    <lineage>
        <taxon>Bacteria</taxon>
        <taxon>Bacillati</taxon>
        <taxon>Bacillota</taxon>
        <taxon>Bacilli</taxon>
        <taxon>Bacillales</taxon>
        <taxon>Fictibacillaceae</taxon>
        <taxon>Fictibacillus</taxon>
    </lineage>
</organism>
<keyword evidence="1" id="KW-1133">Transmembrane helix</keyword>
<dbReference type="AlphaFoldDB" id="A0A1G9TY14"/>
<protein>
    <submittedName>
        <fullName evidence="2">Stage II sporulation protein SA</fullName>
    </submittedName>
</protein>
<dbReference type="GO" id="GO:0016020">
    <property type="term" value="C:membrane"/>
    <property type="evidence" value="ECO:0007669"/>
    <property type="project" value="InterPro"/>
</dbReference>
<dbReference type="EMBL" id="FNHW01000001">
    <property type="protein sequence ID" value="SDM52566.1"/>
    <property type="molecule type" value="Genomic_DNA"/>
</dbReference>
<gene>
    <name evidence="2" type="ORF">SAMN04488137_0578</name>
</gene>